<dbReference type="InterPro" id="IPR050149">
    <property type="entry name" value="Collagen_superfamily"/>
</dbReference>
<dbReference type="InterPro" id="IPR008160">
    <property type="entry name" value="Collagen"/>
</dbReference>
<accession>A0A6C0I5V6</accession>
<organism evidence="2">
    <name type="scientific">viral metagenome</name>
    <dbReference type="NCBI Taxonomy" id="1070528"/>
    <lineage>
        <taxon>unclassified sequences</taxon>
        <taxon>metagenomes</taxon>
        <taxon>organismal metagenomes</taxon>
    </lineage>
</organism>
<dbReference type="AlphaFoldDB" id="A0A6C0I5V6"/>
<dbReference type="SUPFAM" id="SSF50370">
    <property type="entry name" value="Ricin B-like lectins"/>
    <property type="match status" value="1"/>
</dbReference>
<dbReference type="PANTHER" id="PTHR24023">
    <property type="entry name" value="COLLAGEN ALPHA"/>
    <property type="match status" value="1"/>
</dbReference>
<feature type="compositionally biased region" description="Basic and acidic residues" evidence="1">
    <location>
        <begin position="67"/>
        <end position="81"/>
    </location>
</feature>
<dbReference type="GO" id="GO:0030020">
    <property type="term" value="F:extracellular matrix structural constituent conferring tensile strength"/>
    <property type="evidence" value="ECO:0007669"/>
    <property type="project" value="TreeGrafter"/>
</dbReference>
<dbReference type="Pfam" id="PF01391">
    <property type="entry name" value="Collagen"/>
    <property type="match status" value="1"/>
</dbReference>
<feature type="region of interest" description="Disordered" evidence="1">
    <location>
        <begin position="1"/>
        <end position="50"/>
    </location>
</feature>
<reference evidence="2" key="1">
    <citation type="journal article" date="2020" name="Nature">
        <title>Giant virus diversity and host interactions through global metagenomics.</title>
        <authorList>
            <person name="Schulz F."/>
            <person name="Roux S."/>
            <person name="Paez-Espino D."/>
            <person name="Jungbluth S."/>
            <person name="Walsh D.A."/>
            <person name="Denef V.J."/>
            <person name="McMahon K.D."/>
            <person name="Konstantinidis K.T."/>
            <person name="Eloe-Fadrosh E.A."/>
            <person name="Kyrpides N.C."/>
            <person name="Woyke T."/>
        </authorList>
    </citation>
    <scope>NUCLEOTIDE SEQUENCE</scope>
    <source>
        <strain evidence="2">GVMAG-M-3300023184-24</strain>
    </source>
</reference>
<name>A0A6C0I5V6_9ZZZZ</name>
<dbReference type="GO" id="GO:0031012">
    <property type="term" value="C:extracellular matrix"/>
    <property type="evidence" value="ECO:0007669"/>
    <property type="project" value="TreeGrafter"/>
</dbReference>
<feature type="compositionally biased region" description="Low complexity" evidence="1">
    <location>
        <begin position="1"/>
        <end position="19"/>
    </location>
</feature>
<dbReference type="GO" id="GO:0030198">
    <property type="term" value="P:extracellular matrix organization"/>
    <property type="evidence" value="ECO:0007669"/>
    <property type="project" value="TreeGrafter"/>
</dbReference>
<evidence type="ECO:0000313" key="2">
    <source>
        <dbReference type="EMBL" id="QHT88172.1"/>
    </source>
</evidence>
<feature type="region of interest" description="Disordered" evidence="1">
    <location>
        <begin position="67"/>
        <end position="96"/>
    </location>
</feature>
<dbReference type="GO" id="GO:0005615">
    <property type="term" value="C:extracellular space"/>
    <property type="evidence" value="ECO:0007669"/>
    <property type="project" value="TreeGrafter"/>
</dbReference>
<proteinExistence type="predicted"/>
<dbReference type="InterPro" id="IPR035992">
    <property type="entry name" value="Ricin_B-like_lectins"/>
</dbReference>
<evidence type="ECO:0000256" key="1">
    <source>
        <dbReference type="SAM" id="MobiDB-lite"/>
    </source>
</evidence>
<dbReference type="PANTHER" id="PTHR24023:SF1082">
    <property type="entry name" value="COLLAGEN TRIPLE HELIX REPEAT"/>
    <property type="match status" value="1"/>
</dbReference>
<dbReference type="EMBL" id="MN740110">
    <property type="protein sequence ID" value="QHT88172.1"/>
    <property type="molecule type" value="Genomic_DNA"/>
</dbReference>
<sequence length="367" mass="39461">MGTTGSKGDTGSTGPKGDTGQQGIQGPKGDTGQQGIQGPKGDTGKDGVLSLSSLTGEQMTQLIDKISQDNRAKGPKGDKGDTGTQGIQGPKGNDPDLSLYAKLNMPTFVGGTTIRGAEDTKDPTKNTYPEFTIQSNAATNSDFEISHEQGGVGTRNIRINPMNYNPGRIGVGYARNATIPAKFAVNGDIGAAGGFVSGDWKISTSGDNLCMKNGANPEFCINKYGEPLNKYLITFPWIATPDQGKKQCIDISKIGQDRPTSECNPNDTKQHFYFEEGGKIKSADIASYKDKCLQYTNNKYNVVSCNYSNVDTAYNEQIFGSWQGRIRPYVGNVDNGCFDRFNSNNAANCDMNENINKAAQLYTKVKI</sequence>
<dbReference type="Gene3D" id="1.20.5.320">
    <property type="entry name" value="6-Phosphogluconate Dehydrogenase, domain 3"/>
    <property type="match status" value="1"/>
</dbReference>
<protein>
    <submittedName>
        <fullName evidence="2">Uncharacterized protein</fullName>
    </submittedName>
</protein>